<reference evidence="1 2" key="1">
    <citation type="submission" date="2015-06" db="EMBL/GenBank/DDBJ databases">
        <title>Survival trade-offs in plant roots during colonization by closely related pathogenic and mutualistic fungi.</title>
        <authorList>
            <person name="Hacquard S."/>
            <person name="Kracher B."/>
            <person name="Hiruma K."/>
            <person name="Weinman A."/>
            <person name="Muench P."/>
            <person name="Garrido Oter R."/>
            <person name="Ver Loren van Themaat E."/>
            <person name="Dallerey J.-F."/>
            <person name="Damm U."/>
            <person name="Henrissat B."/>
            <person name="Lespinet O."/>
            <person name="Thon M."/>
            <person name="Kemen E."/>
            <person name="McHardy A.C."/>
            <person name="Schulze-Lefert P."/>
            <person name="O'Connell R.J."/>
        </authorList>
    </citation>
    <scope>NUCLEOTIDE SEQUENCE [LARGE SCALE GENOMIC DNA]</scope>
    <source>
        <strain evidence="1 2">MAFF 238704</strain>
    </source>
</reference>
<protein>
    <submittedName>
        <fullName evidence="1">U-box domain-containing protein</fullName>
    </submittedName>
</protein>
<dbReference type="Gene3D" id="3.40.50.410">
    <property type="entry name" value="von Willebrand factor, type A domain"/>
    <property type="match status" value="2"/>
</dbReference>
<dbReference type="PANTHER" id="PTHR10579:SF156">
    <property type="entry name" value="VWFA DOMAIN-CONTAINING PROTEIN"/>
    <property type="match status" value="1"/>
</dbReference>
<dbReference type="EMBL" id="LFIW01001921">
    <property type="protein sequence ID" value="KZL80301.1"/>
    <property type="molecule type" value="Genomic_DNA"/>
</dbReference>
<comment type="caution">
    <text evidence="1">The sequence shown here is derived from an EMBL/GenBank/DDBJ whole genome shotgun (WGS) entry which is preliminary data.</text>
</comment>
<dbReference type="InterPro" id="IPR051266">
    <property type="entry name" value="CLCR"/>
</dbReference>
<keyword evidence="2" id="KW-1185">Reference proteome</keyword>
<gene>
    <name evidence="1" type="ORF">CI238_11062</name>
</gene>
<dbReference type="InterPro" id="IPR036465">
    <property type="entry name" value="vWFA_dom_sf"/>
</dbReference>
<evidence type="ECO:0000313" key="1">
    <source>
        <dbReference type="EMBL" id="KZL80301.1"/>
    </source>
</evidence>
<accession>A0A167AMC1</accession>
<name>A0A167AMC1_COLIC</name>
<organism evidence="1 2">
    <name type="scientific">Colletotrichum incanum</name>
    <name type="common">Soybean anthracnose fungus</name>
    <dbReference type="NCBI Taxonomy" id="1573173"/>
    <lineage>
        <taxon>Eukaryota</taxon>
        <taxon>Fungi</taxon>
        <taxon>Dikarya</taxon>
        <taxon>Ascomycota</taxon>
        <taxon>Pezizomycotina</taxon>
        <taxon>Sordariomycetes</taxon>
        <taxon>Hypocreomycetidae</taxon>
        <taxon>Glomerellales</taxon>
        <taxon>Glomerellaceae</taxon>
        <taxon>Colletotrichum</taxon>
        <taxon>Colletotrichum spaethianum species complex</taxon>
    </lineage>
</organism>
<dbReference type="PANTHER" id="PTHR10579">
    <property type="entry name" value="CALCIUM-ACTIVATED CHLORIDE CHANNEL REGULATOR"/>
    <property type="match status" value="1"/>
</dbReference>
<dbReference type="STRING" id="1573173.A0A167AMC1"/>
<proteinExistence type="predicted"/>
<dbReference type="Proteomes" id="UP000076584">
    <property type="component" value="Unassembled WGS sequence"/>
</dbReference>
<sequence length="276" mass="30084">MTNLSFVAAAPVFSQVRKWFLRRSSVSTSTSVSNSRKSVFSSWSSASTLQADAPSQDVTISFHPIPPRKELIAKITPPRQPARSINHMPCDIVLVIDVSSSIGCDAPVPANTGETKEIYGFSVLDLVKHAARTIPETMEDGDRLGIMVFASAAIVVQKLLPMNKKNKGYVHKLRSMGQLPASIHTFGFGYDLRSGLLKSLAEISRGNYAFIPDAGMIDTVFVHALANLQATYATNANLCLIRCQQPAVRCMQRQTGRCLQQPPCAEALKLPLRDAP</sequence>
<dbReference type="AlphaFoldDB" id="A0A167AMC1"/>
<dbReference type="SUPFAM" id="SSF53300">
    <property type="entry name" value="vWA-like"/>
    <property type="match status" value="1"/>
</dbReference>
<evidence type="ECO:0000313" key="2">
    <source>
        <dbReference type="Proteomes" id="UP000076584"/>
    </source>
</evidence>